<dbReference type="UniPathway" id="UPA00393"/>
<dbReference type="GO" id="GO:0002099">
    <property type="term" value="P:tRNA wobble guanine modification"/>
    <property type="evidence" value="ECO:0007669"/>
    <property type="project" value="TreeGrafter"/>
</dbReference>
<reference evidence="8 9" key="1">
    <citation type="submission" date="2019-02" db="EMBL/GenBank/DDBJ databases">
        <authorList>
            <person name="Lehtovirta-Morley E L."/>
        </authorList>
    </citation>
    <scope>NUCLEOTIDE SEQUENCE [LARGE SCALE GENOMIC DNA]</scope>
    <source>
        <strain evidence="8">NFRAN1</strain>
    </source>
</reference>
<keyword evidence="3 6" id="KW-0819">tRNA processing</keyword>
<proteinExistence type="inferred from homology"/>
<dbReference type="HAMAP" id="MF_01634">
    <property type="entry name" value="TgtA_arch"/>
    <property type="match status" value="1"/>
</dbReference>
<dbReference type="EC" id="2.4.2.48" evidence="6"/>
<sequence length="529" mass="59973">MVFEVKCTDLAARIGKLFTPHGYFETPAFIPVVHPVKQQISPSFLKSLGFECIITNAYITFKYYGNDAQKQGIHKIVNYDGPIMTDSGGYQVLEYGKVSVTPSTMAQFEIDIGSDIPVPLDKPTGYGLPYNTAKSFVHETISNIDETIEVIKKNRSGAFADDKNVQSDINNELSSKGELWAGTIQGAEHFDLVRYSASILEKKGFSFFAIGSPVELMEAYEFSILAKLIEATKLSIPNKPIHLFGAGHPLTIPLAVALGCDTFDSASYILYAKADRYMSSSGTLRLDDLSYLPCCCPVCSHFTIKELKNEEPDNRTINLAKHNLFILKQEMGSVKQAIYDGRLWEYVLQKARSHPKLMDAIHAMKNFEYIQQNTPIFKHKAIYLFEPLDQFRPELTNYRKMLLNNYRSASNSDSLILYPDQGIRPFYSSSLLKKLSISFPDSSICLYNPFFGLIPVEISDIYPASHNIIVKSFDEYDSKDYIEFLKLFHSFLKNNEFRSIHILANKFMKRLIPHLKIADEVEVKIEDFS</sequence>
<protein>
    <recommendedName>
        <fullName evidence="6">tRNA-guanine(15) transglycosylase</fullName>
        <ecNumber evidence="6">2.4.2.48</ecNumber>
    </recommendedName>
    <alternativeName>
        <fullName evidence="6">7-cyano-7-deazaguanine tRNA-ribosyltransferase</fullName>
    </alternativeName>
    <alternativeName>
        <fullName evidence="6">Archaeal tRNA-guanine transglycosylase</fullName>
    </alternativeName>
</protein>
<dbReference type="NCBIfam" id="TIGR00432">
    <property type="entry name" value="arcsn_tRNA_tgt"/>
    <property type="match status" value="1"/>
</dbReference>
<feature type="domain" description="tRNA-guanine(15) transglycosylase-like" evidence="7">
    <location>
        <begin position="11"/>
        <end position="355"/>
    </location>
</feature>
<comment type="catalytic activity">
    <reaction evidence="6">
        <text>guanosine(15) in tRNA + 7-cyano-7-carbaguanine = 7-cyano-7-carbaguanosine(15) in tRNA + guanine</text>
        <dbReference type="Rhea" id="RHEA:43164"/>
        <dbReference type="Rhea" id="RHEA-COMP:10371"/>
        <dbReference type="Rhea" id="RHEA-COMP:10372"/>
        <dbReference type="ChEBI" id="CHEBI:16235"/>
        <dbReference type="ChEBI" id="CHEBI:45075"/>
        <dbReference type="ChEBI" id="CHEBI:74269"/>
        <dbReference type="ChEBI" id="CHEBI:82850"/>
        <dbReference type="EC" id="2.4.2.48"/>
    </reaction>
</comment>
<evidence type="ECO:0000256" key="5">
    <source>
        <dbReference type="ARBA" id="ARBA00022833"/>
    </source>
</evidence>
<dbReference type="InterPro" id="IPR036511">
    <property type="entry name" value="TGT-like_sf"/>
</dbReference>
<comment type="pathway">
    <text evidence="6">tRNA modification; archaeosine-tRNA biosynthesis.</text>
</comment>
<dbReference type="PANTHER" id="PTHR46499:SF1">
    <property type="entry name" value="QUEUINE TRNA-RIBOSYLTRANSFERASE"/>
    <property type="match status" value="1"/>
</dbReference>
<comment type="function">
    <text evidence="6">Exchanges the guanine residue with 7-cyano-7-deazaguanine (preQ0) at position 15 in the dihydrouridine loop (D-loop) of archaeal tRNAs.</text>
</comment>
<dbReference type="InterPro" id="IPR002616">
    <property type="entry name" value="tRNA_ribo_trans-like"/>
</dbReference>
<evidence type="ECO:0000313" key="8">
    <source>
        <dbReference type="EMBL" id="VFJ14136.1"/>
    </source>
</evidence>
<dbReference type="Pfam" id="PF01702">
    <property type="entry name" value="TGT"/>
    <property type="match status" value="1"/>
</dbReference>
<accession>A0A484IGS4</accession>
<keyword evidence="4 6" id="KW-0479">Metal-binding</keyword>
<dbReference type="InterPro" id="IPR004804">
    <property type="entry name" value="TgtA"/>
</dbReference>
<dbReference type="KEGG" id="nfn:NFRAN_1814"/>
<name>A0A484IGS4_9ARCH</name>
<comment type="caution">
    <text evidence="6">Lacks conserved residue(s) required for the propagation of feature annotation.</text>
</comment>
<evidence type="ECO:0000256" key="3">
    <source>
        <dbReference type="ARBA" id="ARBA00022694"/>
    </source>
</evidence>
<organism evidence="8 9">
    <name type="scientific">Candidatus Nitrosocosmicus franklandianus</name>
    <dbReference type="NCBI Taxonomy" id="1798806"/>
    <lineage>
        <taxon>Archaea</taxon>
        <taxon>Nitrososphaerota</taxon>
        <taxon>Nitrososphaeria</taxon>
        <taxon>Nitrososphaerales</taxon>
        <taxon>Nitrososphaeraceae</taxon>
        <taxon>Candidatus Nitrosocosmicus</taxon>
    </lineage>
</organism>
<feature type="binding site" evidence="6">
    <location>
        <position position="121"/>
    </location>
    <ligand>
        <name>substrate</name>
    </ligand>
</feature>
<evidence type="ECO:0000256" key="1">
    <source>
        <dbReference type="ARBA" id="ARBA00022676"/>
    </source>
</evidence>
<dbReference type="GO" id="GO:0005737">
    <property type="term" value="C:cytoplasm"/>
    <property type="evidence" value="ECO:0007669"/>
    <property type="project" value="TreeGrafter"/>
</dbReference>
<gene>
    <name evidence="8" type="primary">tgt</name>
    <name evidence="6" type="synonym">tgtA</name>
    <name evidence="8" type="ORF">NFRAN_1814</name>
</gene>
<comment type="similarity">
    <text evidence="6">Belongs to the archaeosine tRNA-ribosyltransferase family.</text>
</comment>
<dbReference type="GO" id="GO:0016763">
    <property type="term" value="F:pentosyltransferase activity"/>
    <property type="evidence" value="ECO:0007669"/>
    <property type="project" value="UniProtKB-UniRule"/>
</dbReference>
<evidence type="ECO:0000259" key="7">
    <source>
        <dbReference type="Pfam" id="PF01702"/>
    </source>
</evidence>
<dbReference type="Gene3D" id="3.40.50.10630">
    <property type="entry name" value="Uracil-DNA glycosylase-like"/>
    <property type="match status" value="1"/>
</dbReference>
<dbReference type="OrthoDB" id="6871at2157"/>
<evidence type="ECO:0000313" key="9">
    <source>
        <dbReference type="Proteomes" id="UP000294299"/>
    </source>
</evidence>
<dbReference type="Proteomes" id="UP000294299">
    <property type="component" value="Chromosome NFRAN"/>
</dbReference>
<feature type="binding site" evidence="6">
    <location>
        <position position="294"/>
    </location>
    <ligand>
        <name>Zn(2+)</name>
        <dbReference type="ChEBI" id="CHEBI:29105"/>
    </ligand>
</feature>
<keyword evidence="9" id="KW-1185">Reference proteome</keyword>
<comment type="cofactor">
    <cofactor evidence="6">
        <name>Zn(2+)</name>
        <dbReference type="ChEBI" id="CHEBI:29105"/>
    </cofactor>
    <text evidence="6">Binds 1 zinc ion per subunit.</text>
</comment>
<dbReference type="InterPro" id="IPR050076">
    <property type="entry name" value="ArchSynthase1/Queuine_TRR"/>
</dbReference>
<keyword evidence="2 6" id="KW-0808">Transferase</keyword>
<dbReference type="EMBL" id="LR216287">
    <property type="protein sequence ID" value="VFJ14136.1"/>
    <property type="molecule type" value="Genomic_DNA"/>
</dbReference>
<dbReference type="AlphaFoldDB" id="A0A484IGS4"/>
<keyword evidence="1 6" id="KW-0328">Glycosyltransferase</keyword>
<dbReference type="PANTHER" id="PTHR46499">
    <property type="entry name" value="QUEUINE TRNA-RIBOSYLTRANSFERASE"/>
    <property type="match status" value="1"/>
</dbReference>
<evidence type="ECO:0000256" key="2">
    <source>
        <dbReference type="ARBA" id="ARBA00022679"/>
    </source>
</evidence>
<dbReference type="SUPFAM" id="SSF88802">
    <property type="entry name" value="Pre-PUA domain"/>
    <property type="match status" value="1"/>
</dbReference>
<feature type="active site" description="Nucleophile" evidence="6">
    <location>
        <position position="86"/>
    </location>
</feature>
<dbReference type="NCBIfam" id="TIGR00449">
    <property type="entry name" value="tgt_general"/>
    <property type="match status" value="1"/>
</dbReference>
<keyword evidence="5 6" id="KW-0862">Zinc</keyword>
<dbReference type="Gene3D" id="3.20.20.105">
    <property type="entry name" value="Queuine tRNA-ribosyltransferase-like"/>
    <property type="match status" value="1"/>
</dbReference>
<evidence type="ECO:0000256" key="6">
    <source>
        <dbReference type="HAMAP-Rule" id="MF_01634"/>
    </source>
</evidence>
<dbReference type="SUPFAM" id="SSF51713">
    <property type="entry name" value="tRNA-guanine transglycosylase"/>
    <property type="match status" value="1"/>
</dbReference>
<dbReference type="GO" id="GO:0008270">
    <property type="term" value="F:zinc ion binding"/>
    <property type="evidence" value="ECO:0007669"/>
    <property type="project" value="UniProtKB-UniRule"/>
</dbReference>
<evidence type="ECO:0000256" key="4">
    <source>
        <dbReference type="ARBA" id="ARBA00022723"/>
    </source>
</evidence>
<feature type="binding site" evidence="6">
    <location>
        <position position="299"/>
    </location>
    <ligand>
        <name>Zn(2+)</name>
        <dbReference type="ChEBI" id="CHEBI:29105"/>
    </ligand>
</feature>
<feature type="binding site" evidence="6">
    <location>
        <position position="296"/>
    </location>
    <ligand>
        <name>Zn(2+)</name>
        <dbReference type="ChEBI" id="CHEBI:29105"/>
    </ligand>
</feature>